<accession>A0A178MS17</accession>
<dbReference type="AlphaFoldDB" id="A0A178MS17"/>
<name>A0A178MS17_9PROT</name>
<evidence type="ECO:0000313" key="2">
    <source>
        <dbReference type="Proteomes" id="UP000078428"/>
    </source>
</evidence>
<organism evidence="1 2">
    <name type="scientific">Paramagnetospirillum marisnigri</name>
    <dbReference type="NCBI Taxonomy" id="1285242"/>
    <lineage>
        <taxon>Bacteria</taxon>
        <taxon>Pseudomonadati</taxon>
        <taxon>Pseudomonadota</taxon>
        <taxon>Alphaproteobacteria</taxon>
        <taxon>Rhodospirillales</taxon>
        <taxon>Magnetospirillaceae</taxon>
        <taxon>Paramagnetospirillum</taxon>
    </lineage>
</organism>
<gene>
    <name evidence="1" type="ORF">A6A04_00805</name>
</gene>
<dbReference type="RefSeq" id="WP_068491112.1">
    <property type="nucleotide sequence ID" value="NZ_LWQT01000044.1"/>
</dbReference>
<dbReference type="OrthoDB" id="7358318at2"/>
<protein>
    <submittedName>
        <fullName evidence="1">Uncharacterized protein</fullName>
    </submittedName>
</protein>
<sequence length="112" mass="12679">MAAIGDTITLDDHQQAAFDGMCSIIDTVEDGIELLTRTQDLVNILLRRASDQDLRDHTLGEVSRFFLGIIKASDLSPEYRIRRLRQFAKATLHLLLSKRPHQPRPEHPPPPS</sequence>
<proteinExistence type="predicted"/>
<dbReference type="Proteomes" id="UP000078428">
    <property type="component" value="Unassembled WGS sequence"/>
</dbReference>
<dbReference type="STRING" id="1285242.A6A04_00805"/>
<keyword evidence="2" id="KW-1185">Reference proteome</keyword>
<dbReference type="EMBL" id="LWQT01000044">
    <property type="protein sequence ID" value="OAN52265.1"/>
    <property type="molecule type" value="Genomic_DNA"/>
</dbReference>
<evidence type="ECO:0000313" key="1">
    <source>
        <dbReference type="EMBL" id="OAN52265.1"/>
    </source>
</evidence>
<comment type="caution">
    <text evidence="1">The sequence shown here is derived from an EMBL/GenBank/DDBJ whole genome shotgun (WGS) entry which is preliminary data.</text>
</comment>
<reference evidence="1 2" key="1">
    <citation type="submission" date="2016-04" db="EMBL/GenBank/DDBJ databases">
        <title>Draft genome sequence of freshwater magnetotactic bacteria Magnetospirillum marisnigri SP-1 and Magnetospirillum moscoviense BB-1.</title>
        <authorList>
            <person name="Koziaeva V."/>
            <person name="Dziuba M.V."/>
            <person name="Ivanov T.M."/>
            <person name="Kuznetsov B."/>
            <person name="Grouzdev D.S."/>
        </authorList>
    </citation>
    <scope>NUCLEOTIDE SEQUENCE [LARGE SCALE GENOMIC DNA]</scope>
    <source>
        <strain evidence="1 2">SP-1</strain>
    </source>
</reference>